<evidence type="ECO:0000313" key="2">
    <source>
        <dbReference type="Proteomes" id="UP000192731"/>
    </source>
</evidence>
<keyword evidence="2" id="KW-1185">Reference proteome</keyword>
<dbReference type="AlphaFoldDB" id="A0A1W1VRP5"/>
<sequence length="284" mass="33276">MQEPILIGTKNNPELLIDKFKHEIATLGLEEKDLAYKINYKGDIAFLDCDKPGRTISTEKLKNLLAKIVTNIIMDDWAHILVKKVIRDQYYYFNKEEKTNIEDTVIEIFKDKESGYSTTERKNKVMKRVLEDLDKHQELVLEGFVNFRLKDLMFEIEKLVDSSVDEFIMEKEYLEFIRLLKYFVDIQEPKVEEVNITLGENDFFNLVNKDGSKIESEYLNGFTIDYVDHNINYEDLLISALITLAPRYLVVHLGFEDKYKDTYKTIKNVFGKKVGCCKGCELCK</sequence>
<dbReference type="OrthoDB" id="2986513at2"/>
<evidence type="ECO:0000313" key="1">
    <source>
        <dbReference type="EMBL" id="SMB96027.1"/>
    </source>
</evidence>
<dbReference type="RefSeq" id="WP_084054300.1">
    <property type="nucleotide sequence ID" value="NZ_FWWT01000023.1"/>
</dbReference>
<dbReference type="InterPro" id="IPR014199">
    <property type="entry name" value="Spore_YtxC"/>
</dbReference>
<reference evidence="1 2" key="1">
    <citation type="submission" date="2017-04" db="EMBL/GenBank/DDBJ databases">
        <authorList>
            <person name="Afonso C.L."/>
            <person name="Miller P.J."/>
            <person name="Scott M.A."/>
            <person name="Spackman E."/>
            <person name="Goraichik I."/>
            <person name="Dimitrov K.M."/>
            <person name="Suarez D.L."/>
            <person name="Swayne D.E."/>
        </authorList>
    </citation>
    <scope>NUCLEOTIDE SEQUENCE [LARGE SCALE GENOMIC DNA]</scope>
    <source>
        <strain evidence="1 2">DSM 11270</strain>
    </source>
</reference>
<dbReference type="STRING" id="656914.SAMN00017405_1445"/>
<protein>
    <submittedName>
        <fullName evidence="1">Putative sporulation protein YtxC</fullName>
    </submittedName>
</protein>
<organism evidence="1 2">
    <name type="scientific">Desulfonispora thiosulfatigenes DSM 11270</name>
    <dbReference type="NCBI Taxonomy" id="656914"/>
    <lineage>
        <taxon>Bacteria</taxon>
        <taxon>Bacillati</taxon>
        <taxon>Bacillota</taxon>
        <taxon>Clostridia</taxon>
        <taxon>Eubacteriales</taxon>
        <taxon>Peptococcaceae</taxon>
        <taxon>Desulfonispora</taxon>
    </lineage>
</organism>
<dbReference type="Pfam" id="PF08812">
    <property type="entry name" value="YtxC"/>
    <property type="match status" value="1"/>
</dbReference>
<accession>A0A1W1VRP5</accession>
<name>A0A1W1VRP5_DESTI</name>
<dbReference type="Proteomes" id="UP000192731">
    <property type="component" value="Unassembled WGS sequence"/>
</dbReference>
<gene>
    <name evidence="1" type="ORF">SAMN00017405_1445</name>
</gene>
<dbReference type="EMBL" id="FWWT01000023">
    <property type="protein sequence ID" value="SMB96027.1"/>
    <property type="molecule type" value="Genomic_DNA"/>
</dbReference>
<proteinExistence type="predicted"/>